<dbReference type="Gene3D" id="3.40.980.10">
    <property type="entry name" value="MoaB/Mog-like domain"/>
    <property type="match status" value="1"/>
</dbReference>
<evidence type="ECO:0000256" key="4">
    <source>
        <dbReference type="ARBA" id="ARBA00047317"/>
    </source>
</evidence>
<keyword evidence="8" id="KW-1185">Reference proteome</keyword>
<reference evidence="7 8" key="1">
    <citation type="submission" date="2019-06" db="EMBL/GenBank/DDBJ databases">
        <title>Sequencing the genomes of 1000 actinobacteria strains.</title>
        <authorList>
            <person name="Klenk H.-P."/>
        </authorList>
    </citation>
    <scope>NUCLEOTIDE SEQUENCE [LARGE SCALE GENOMIC DNA]</scope>
    <source>
        <strain evidence="7 8">DSM 45015</strain>
    </source>
</reference>
<dbReference type="Pfam" id="PF00994">
    <property type="entry name" value="MoCF_biosynth"/>
    <property type="match status" value="1"/>
</dbReference>
<dbReference type="GO" id="GO:0006777">
    <property type="term" value="P:Mo-molybdopterin cofactor biosynthetic process"/>
    <property type="evidence" value="ECO:0007669"/>
    <property type="project" value="UniProtKB-UniRule"/>
</dbReference>
<keyword evidence="3 5" id="KW-0500">Molybdenum</keyword>
<dbReference type="RefSeq" id="WP_141923714.1">
    <property type="nucleotide sequence ID" value="NZ_VFQC01000001.1"/>
</dbReference>
<dbReference type="UniPathway" id="UPA00344"/>
<dbReference type="GO" id="GO:0061599">
    <property type="term" value="F:molybdopterin molybdotransferase activity"/>
    <property type="evidence" value="ECO:0007669"/>
    <property type="project" value="UniProtKB-UniRule"/>
</dbReference>
<evidence type="ECO:0000256" key="2">
    <source>
        <dbReference type="ARBA" id="ARBA00010763"/>
    </source>
</evidence>
<accession>A0A543NJY5</accession>
<comment type="cofactor">
    <cofactor evidence="5">
        <name>Mg(2+)</name>
        <dbReference type="ChEBI" id="CHEBI:18420"/>
    </cofactor>
</comment>
<keyword evidence="5" id="KW-0479">Metal-binding</keyword>
<dbReference type="InterPro" id="IPR001453">
    <property type="entry name" value="MoaB/Mog_dom"/>
</dbReference>
<evidence type="ECO:0000256" key="3">
    <source>
        <dbReference type="ARBA" id="ARBA00022505"/>
    </source>
</evidence>
<comment type="pathway">
    <text evidence="5">Cofactor biosynthesis; molybdopterin biosynthesis.</text>
</comment>
<dbReference type="SUPFAM" id="SSF53218">
    <property type="entry name" value="Molybdenum cofactor biosynthesis proteins"/>
    <property type="match status" value="1"/>
</dbReference>
<protein>
    <recommendedName>
        <fullName evidence="5">Molybdopterin molybdenumtransferase</fullName>
        <ecNumber evidence="5">2.10.1.1</ecNumber>
    </recommendedName>
</protein>
<dbReference type="EMBL" id="VFQC01000001">
    <property type="protein sequence ID" value="TQN32175.1"/>
    <property type="molecule type" value="Genomic_DNA"/>
</dbReference>
<gene>
    <name evidence="7" type="ORF">FHX37_2110</name>
</gene>
<dbReference type="Proteomes" id="UP000317422">
    <property type="component" value="Unassembled WGS sequence"/>
</dbReference>
<evidence type="ECO:0000259" key="6">
    <source>
        <dbReference type="SMART" id="SM00852"/>
    </source>
</evidence>
<dbReference type="SUPFAM" id="SSF63882">
    <property type="entry name" value="MoeA N-terminal region -like"/>
    <property type="match status" value="1"/>
</dbReference>
<dbReference type="Gene3D" id="2.40.340.10">
    <property type="entry name" value="MoeA, C-terminal, domain IV"/>
    <property type="match status" value="1"/>
</dbReference>
<dbReference type="InterPro" id="IPR036135">
    <property type="entry name" value="MoeA_linker/N_sf"/>
</dbReference>
<dbReference type="PANTHER" id="PTHR10192:SF5">
    <property type="entry name" value="GEPHYRIN"/>
    <property type="match status" value="1"/>
</dbReference>
<dbReference type="OrthoDB" id="3196725at2"/>
<comment type="catalytic activity">
    <reaction evidence="4">
        <text>adenylyl-molybdopterin + molybdate = Mo-molybdopterin + AMP + H(+)</text>
        <dbReference type="Rhea" id="RHEA:35047"/>
        <dbReference type="ChEBI" id="CHEBI:15378"/>
        <dbReference type="ChEBI" id="CHEBI:36264"/>
        <dbReference type="ChEBI" id="CHEBI:62727"/>
        <dbReference type="ChEBI" id="CHEBI:71302"/>
        <dbReference type="ChEBI" id="CHEBI:456215"/>
        <dbReference type="EC" id="2.10.1.1"/>
    </reaction>
</comment>
<dbReference type="Pfam" id="PF03453">
    <property type="entry name" value="MoeA_N"/>
    <property type="match status" value="1"/>
</dbReference>
<dbReference type="InterPro" id="IPR036425">
    <property type="entry name" value="MoaB/Mog-like_dom_sf"/>
</dbReference>
<evidence type="ECO:0000256" key="5">
    <source>
        <dbReference type="RuleBase" id="RU365090"/>
    </source>
</evidence>
<comment type="function">
    <text evidence="1 5">Catalyzes the insertion of molybdate into adenylated molybdopterin with the concomitant release of AMP.</text>
</comment>
<dbReference type="Gene3D" id="2.170.190.11">
    <property type="entry name" value="Molybdopterin biosynthesis moea protein, domain 3"/>
    <property type="match status" value="1"/>
</dbReference>
<dbReference type="GO" id="GO:0005829">
    <property type="term" value="C:cytosol"/>
    <property type="evidence" value="ECO:0007669"/>
    <property type="project" value="TreeGrafter"/>
</dbReference>
<evidence type="ECO:0000256" key="1">
    <source>
        <dbReference type="ARBA" id="ARBA00002901"/>
    </source>
</evidence>
<evidence type="ECO:0000313" key="7">
    <source>
        <dbReference type="EMBL" id="TQN32175.1"/>
    </source>
</evidence>
<name>A0A543NJY5_9ACTN</name>
<dbReference type="InterPro" id="IPR036688">
    <property type="entry name" value="MoeA_C_domain_IV_sf"/>
</dbReference>
<dbReference type="PANTHER" id="PTHR10192">
    <property type="entry name" value="MOLYBDOPTERIN BIOSYNTHESIS PROTEIN"/>
    <property type="match status" value="1"/>
</dbReference>
<keyword evidence="5" id="KW-0501">Molybdenum cofactor biosynthesis</keyword>
<keyword evidence="5 7" id="KW-0808">Transferase</keyword>
<dbReference type="CDD" id="cd00887">
    <property type="entry name" value="MoeA"/>
    <property type="match status" value="1"/>
</dbReference>
<keyword evidence="5" id="KW-0460">Magnesium</keyword>
<dbReference type="SMART" id="SM00852">
    <property type="entry name" value="MoCF_biosynth"/>
    <property type="match status" value="1"/>
</dbReference>
<proteinExistence type="inferred from homology"/>
<sequence>MGHAHGTPVLWEQARNEARELGRRCAGVSPSAVPLAEARGAVLAERVTADIGVPSYDSSAMDGYAVSGSGPWRVTARALAGAPLPVARLSSGEAVEIATGARVPEGTTAVLPYELAHHDGHGIVGDITPGRHVRRAGEDVPAGAAVLPEGTRVTPAVVGLAASLGRDTLLVRRPRVAVVTTGDEIVHSGIPGNGTVRDALGPMLPGIVTWSGAVVAGERHVADSFSAVSGMLAEAASDAGTDVVVVCGASSAGAADHLRGALRDVDATMLVDGVACRPGHPQILARMGTEQEPGAVVVGLPGNPNAALAGAVTLLVPLLAALAGRSDPSCAPPESLPLAGEVRPHHRDTRLVAVRERGSWVEPVGHDRPGSLRGAALADALAALPPDWAGSGVPLVWLPR</sequence>
<comment type="caution">
    <text evidence="7">The sequence shown here is derived from an EMBL/GenBank/DDBJ whole genome shotgun (WGS) entry which is preliminary data.</text>
</comment>
<evidence type="ECO:0000313" key="8">
    <source>
        <dbReference type="Proteomes" id="UP000317422"/>
    </source>
</evidence>
<dbReference type="EC" id="2.10.1.1" evidence="5"/>
<organism evidence="7 8">
    <name type="scientific">Haloactinospora alba</name>
    <dbReference type="NCBI Taxonomy" id="405555"/>
    <lineage>
        <taxon>Bacteria</taxon>
        <taxon>Bacillati</taxon>
        <taxon>Actinomycetota</taxon>
        <taxon>Actinomycetes</taxon>
        <taxon>Streptosporangiales</taxon>
        <taxon>Nocardiopsidaceae</taxon>
        <taxon>Haloactinospora</taxon>
    </lineage>
</organism>
<dbReference type="Gene3D" id="3.90.105.10">
    <property type="entry name" value="Molybdopterin biosynthesis moea protein, domain 2"/>
    <property type="match status" value="1"/>
</dbReference>
<dbReference type="InterPro" id="IPR005110">
    <property type="entry name" value="MoeA_linker/N"/>
</dbReference>
<dbReference type="GO" id="GO:0046872">
    <property type="term" value="F:metal ion binding"/>
    <property type="evidence" value="ECO:0007669"/>
    <property type="project" value="UniProtKB-UniRule"/>
</dbReference>
<comment type="similarity">
    <text evidence="2 5">Belongs to the MoeA family.</text>
</comment>
<dbReference type="InterPro" id="IPR038987">
    <property type="entry name" value="MoeA-like"/>
</dbReference>
<dbReference type="AlphaFoldDB" id="A0A543NJY5"/>
<feature type="domain" description="MoaB/Mog" evidence="6">
    <location>
        <begin position="177"/>
        <end position="321"/>
    </location>
</feature>